<keyword evidence="3" id="KW-1185">Reference proteome</keyword>
<accession>A0A8J3IW46</accession>
<dbReference type="EMBL" id="BNJK01000002">
    <property type="protein sequence ID" value="GHO97902.1"/>
    <property type="molecule type" value="Genomic_DNA"/>
</dbReference>
<sequence length="165" mass="18637">MSTQDNPSLEDVMHHRATTFQLPDPSTPDGERIARRLHDEPFIWMTTVDAEGTPHPLPVGFLWDDAQSTLLTYSAPEGERDRLGHIRQNPRVSLHFGSVSDDVIVITGEAFVSSTDPASDQQPVWVEKYQSFFSRLGMTMQRAAEAAPVPIRIRPLTLRYVRTPR</sequence>
<dbReference type="Gene3D" id="2.30.110.10">
    <property type="entry name" value="Electron Transport, Fmn-binding Protein, Chain A"/>
    <property type="match status" value="1"/>
</dbReference>
<dbReference type="AlphaFoldDB" id="A0A8J3IW46"/>
<reference evidence="2" key="1">
    <citation type="submission" date="2020-10" db="EMBL/GenBank/DDBJ databases">
        <title>Taxonomic study of unclassified bacteria belonging to the class Ktedonobacteria.</title>
        <authorList>
            <person name="Yabe S."/>
            <person name="Wang C.M."/>
            <person name="Zheng Y."/>
            <person name="Sakai Y."/>
            <person name="Cavaletti L."/>
            <person name="Monciardini P."/>
            <person name="Donadio S."/>
        </authorList>
    </citation>
    <scope>NUCLEOTIDE SEQUENCE</scope>
    <source>
        <strain evidence="2">ID150040</strain>
    </source>
</reference>
<dbReference type="Pfam" id="PF01243">
    <property type="entry name" value="PNPOx_N"/>
    <property type="match status" value="1"/>
</dbReference>
<organism evidence="2 3">
    <name type="scientific">Reticulibacter mediterranei</name>
    <dbReference type="NCBI Taxonomy" id="2778369"/>
    <lineage>
        <taxon>Bacteria</taxon>
        <taxon>Bacillati</taxon>
        <taxon>Chloroflexota</taxon>
        <taxon>Ktedonobacteria</taxon>
        <taxon>Ktedonobacterales</taxon>
        <taxon>Reticulibacteraceae</taxon>
        <taxon>Reticulibacter</taxon>
    </lineage>
</organism>
<dbReference type="RefSeq" id="WP_220208676.1">
    <property type="nucleotide sequence ID" value="NZ_BNJK01000002.1"/>
</dbReference>
<dbReference type="InterPro" id="IPR012349">
    <property type="entry name" value="Split_barrel_FMN-bd"/>
</dbReference>
<name>A0A8J3IW46_9CHLR</name>
<dbReference type="Proteomes" id="UP000597444">
    <property type="component" value="Unassembled WGS sequence"/>
</dbReference>
<gene>
    <name evidence="2" type="ORF">KSF_079500</name>
</gene>
<protein>
    <recommendedName>
        <fullName evidence="1">Pyridoxamine 5'-phosphate oxidase N-terminal domain-containing protein</fullName>
    </recommendedName>
</protein>
<comment type="caution">
    <text evidence="2">The sequence shown here is derived from an EMBL/GenBank/DDBJ whole genome shotgun (WGS) entry which is preliminary data.</text>
</comment>
<dbReference type="InterPro" id="IPR011576">
    <property type="entry name" value="Pyridox_Oxase_N"/>
</dbReference>
<feature type="domain" description="Pyridoxamine 5'-phosphate oxidase N-terminal" evidence="1">
    <location>
        <begin position="31"/>
        <end position="158"/>
    </location>
</feature>
<evidence type="ECO:0000313" key="2">
    <source>
        <dbReference type="EMBL" id="GHO97902.1"/>
    </source>
</evidence>
<dbReference type="SUPFAM" id="SSF50475">
    <property type="entry name" value="FMN-binding split barrel"/>
    <property type="match status" value="1"/>
</dbReference>
<evidence type="ECO:0000313" key="3">
    <source>
        <dbReference type="Proteomes" id="UP000597444"/>
    </source>
</evidence>
<evidence type="ECO:0000259" key="1">
    <source>
        <dbReference type="Pfam" id="PF01243"/>
    </source>
</evidence>
<proteinExistence type="predicted"/>